<proteinExistence type="predicted"/>
<protein>
    <submittedName>
        <fullName evidence="1">Uncharacterized protein</fullName>
    </submittedName>
</protein>
<evidence type="ECO:0000313" key="1">
    <source>
        <dbReference type="EMBL" id="KAH9377476.1"/>
    </source>
</evidence>
<reference evidence="1 2" key="1">
    <citation type="journal article" date="2020" name="Cell">
        <title>Large-Scale Comparative Analyses of Tick Genomes Elucidate Their Genetic Diversity and Vector Capacities.</title>
        <authorList>
            <consortium name="Tick Genome and Microbiome Consortium (TIGMIC)"/>
            <person name="Jia N."/>
            <person name="Wang J."/>
            <person name="Shi W."/>
            <person name="Du L."/>
            <person name="Sun Y."/>
            <person name="Zhan W."/>
            <person name="Jiang J.F."/>
            <person name="Wang Q."/>
            <person name="Zhang B."/>
            <person name="Ji P."/>
            <person name="Bell-Sakyi L."/>
            <person name="Cui X.M."/>
            <person name="Yuan T.T."/>
            <person name="Jiang B.G."/>
            <person name="Yang W.F."/>
            <person name="Lam T.T."/>
            <person name="Chang Q.C."/>
            <person name="Ding S.J."/>
            <person name="Wang X.J."/>
            <person name="Zhu J.G."/>
            <person name="Ruan X.D."/>
            <person name="Zhao L."/>
            <person name="Wei J.T."/>
            <person name="Ye R.Z."/>
            <person name="Que T.C."/>
            <person name="Du C.H."/>
            <person name="Zhou Y.H."/>
            <person name="Cheng J.X."/>
            <person name="Dai P.F."/>
            <person name="Guo W.B."/>
            <person name="Han X.H."/>
            <person name="Huang E.J."/>
            <person name="Li L.F."/>
            <person name="Wei W."/>
            <person name="Gao Y.C."/>
            <person name="Liu J.Z."/>
            <person name="Shao H.Z."/>
            <person name="Wang X."/>
            <person name="Wang C.C."/>
            <person name="Yang T.C."/>
            <person name="Huo Q.B."/>
            <person name="Li W."/>
            <person name="Chen H.Y."/>
            <person name="Chen S.E."/>
            <person name="Zhou L.G."/>
            <person name="Ni X.B."/>
            <person name="Tian J.H."/>
            <person name="Sheng Y."/>
            <person name="Liu T."/>
            <person name="Pan Y.S."/>
            <person name="Xia L.Y."/>
            <person name="Li J."/>
            <person name="Zhao F."/>
            <person name="Cao W.C."/>
        </authorList>
    </citation>
    <scope>NUCLEOTIDE SEQUENCE [LARGE SCALE GENOMIC DNA]</scope>
    <source>
        <strain evidence="1">HaeL-2018</strain>
    </source>
</reference>
<comment type="caution">
    <text evidence="1">The sequence shown here is derived from an EMBL/GenBank/DDBJ whole genome shotgun (WGS) entry which is preliminary data.</text>
</comment>
<sequence length="255" mass="28397">MFESCLTLLSTGVESRPSVDSFRAFLRDRGVAWPDEPRDTTHPLDVLVDLSVNWLVDLFFALVVRRNGRTRLELKEAPVVWASFRGATHADQLQTVAELRHYASKMGSGLQLNKTRAQHLATVEARVLHFLETNLSVSNHARSLDVVDVARLAEWTPAVPSSLWIAILKKHLKGAVVIRGSTEVLVDSVEHVVSFGNLLKQFSAKELLDLIGWWLARLFSDLAGIQRDSSKHSEARDASRVCENGTALLQLGLDE</sequence>
<dbReference type="OMA" id="AIRWNIN"/>
<dbReference type="Proteomes" id="UP000821853">
    <property type="component" value="Unassembled WGS sequence"/>
</dbReference>
<name>A0A9J6GT76_HAELO</name>
<dbReference type="AlphaFoldDB" id="A0A9J6GT76"/>
<dbReference type="EMBL" id="JABSTR010000008">
    <property type="protein sequence ID" value="KAH9377476.1"/>
    <property type="molecule type" value="Genomic_DNA"/>
</dbReference>
<gene>
    <name evidence="1" type="ORF">HPB48_006263</name>
</gene>
<accession>A0A9J6GT76</accession>
<organism evidence="1 2">
    <name type="scientific">Haemaphysalis longicornis</name>
    <name type="common">Bush tick</name>
    <dbReference type="NCBI Taxonomy" id="44386"/>
    <lineage>
        <taxon>Eukaryota</taxon>
        <taxon>Metazoa</taxon>
        <taxon>Ecdysozoa</taxon>
        <taxon>Arthropoda</taxon>
        <taxon>Chelicerata</taxon>
        <taxon>Arachnida</taxon>
        <taxon>Acari</taxon>
        <taxon>Parasitiformes</taxon>
        <taxon>Ixodida</taxon>
        <taxon>Ixodoidea</taxon>
        <taxon>Ixodidae</taxon>
        <taxon>Haemaphysalinae</taxon>
        <taxon>Haemaphysalis</taxon>
    </lineage>
</organism>
<dbReference type="OrthoDB" id="10402741at2759"/>
<keyword evidence="2" id="KW-1185">Reference proteome</keyword>
<dbReference type="VEuPathDB" id="VectorBase:HLOH_063588"/>
<evidence type="ECO:0000313" key="2">
    <source>
        <dbReference type="Proteomes" id="UP000821853"/>
    </source>
</evidence>